<dbReference type="PANTHER" id="PTHR44591">
    <property type="entry name" value="STRESS RESPONSE REGULATOR PROTEIN 1"/>
    <property type="match status" value="1"/>
</dbReference>
<dbReference type="SMART" id="SM00448">
    <property type="entry name" value="REC"/>
    <property type="match status" value="1"/>
</dbReference>
<keyword evidence="7" id="KW-1185">Reference proteome</keyword>
<dbReference type="GO" id="GO:0000160">
    <property type="term" value="P:phosphorelay signal transduction system"/>
    <property type="evidence" value="ECO:0007669"/>
    <property type="project" value="InterPro"/>
</dbReference>
<dbReference type="SUPFAM" id="SSF52172">
    <property type="entry name" value="CheY-like"/>
    <property type="match status" value="1"/>
</dbReference>
<feature type="domain" description="Response regulatory" evidence="5">
    <location>
        <begin position="5"/>
        <end position="122"/>
    </location>
</feature>
<reference evidence="6 7" key="1">
    <citation type="submission" date="2018-10" db="EMBL/GenBank/DDBJ databases">
        <title>Notoacmeibacter sp. M2BS9Y-3-1, whole genome shotgun sequence.</title>
        <authorList>
            <person name="Tuo L."/>
        </authorList>
    </citation>
    <scope>NUCLEOTIDE SEQUENCE [LARGE SCALE GENOMIC DNA]</scope>
    <source>
        <strain evidence="6 7">M2BS9Y-3-1</strain>
    </source>
</reference>
<dbReference type="Pfam" id="PF00072">
    <property type="entry name" value="Response_reg"/>
    <property type="match status" value="1"/>
</dbReference>
<keyword evidence="2" id="KW-0805">Transcription regulation</keyword>
<dbReference type="PROSITE" id="PS50110">
    <property type="entry name" value="RESPONSE_REGULATORY"/>
    <property type="match status" value="1"/>
</dbReference>
<proteinExistence type="predicted"/>
<protein>
    <submittedName>
        <fullName evidence="6">Response regulator</fullName>
    </submittedName>
</protein>
<evidence type="ECO:0000259" key="5">
    <source>
        <dbReference type="PROSITE" id="PS50110"/>
    </source>
</evidence>
<feature type="modified residue" description="4-aspartylphosphate" evidence="4">
    <location>
        <position position="55"/>
    </location>
</feature>
<gene>
    <name evidence="6" type="ORF">D8780_02325</name>
</gene>
<dbReference type="Gene3D" id="3.40.50.2300">
    <property type="match status" value="1"/>
</dbReference>
<sequence>MEKMRVLYVDDEPDIREIAVISLEIGEQFEVKSCSSGEEAVPFAKQWRPEVILLDVMMPVIDGPETLRRLRSQPETAAIPIIFVTARTQKQEVDRYFELGAQGVIPKPFRPMELVDDVKRILAGTATP</sequence>
<keyword evidence="3" id="KW-0804">Transcription</keyword>
<dbReference type="Proteomes" id="UP000281094">
    <property type="component" value="Unassembled WGS sequence"/>
</dbReference>
<dbReference type="AlphaFoldDB" id="A0A3L7J919"/>
<evidence type="ECO:0000256" key="4">
    <source>
        <dbReference type="PROSITE-ProRule" id="PRU00169"/>
    </source>
</evidence>
<comment type="caution">
    <text evidence="6">The sequence shown here is derived from an EMBL/GenBank/DDBJ whole genome shotgun (WGS) entry which is preliminary data.</text>
</comment>
<evidence type="ECO:0000256" key="1">
    <source>
        <dbReference type="ARBA" id="ARBA00022553"/>
    </source>
</evidence>
<dbReference type="RefSeq" id="WP_121644185.1">
    <property type="nucleotide sequence ID" value="NZ_RCWN01000001.1"/>
</dbReference>
<evidence type="ECO:0000313" key="7">
    <source>
        <dbReference type="Proteomes" id="UP000281094"/>
    </source>
</evidence>
<name>A0A3L7J919_9HYPH</name>
<accession>A0A3L7J919</accession>
<dbReference type="InterPro" id="IPR011006">
    <property type="entry name" value="CheY-like_superfamily"/>
</dbReference>
<organism evidence="6 7">
    <name type="scientific">Notoacmeibacter ruber</name>
    <dbReference type="NCBI Taxonomy" id="2670375"/>
    <lineage>
        <taxon>Bacteria</taxon>
        <taxon>Pseudomonadati</taxon>
        <taxon>Pseudomonadota</taxon>
        <taxon>Alphaproteobacteria</taxon>
        <taxon>Hyphomicrobiales</taxon>
        <taxon>Notoacmeibacteraceae</taxon>
        <taxon>Notoacmeibacter</taxon>
    </lineage>
</organism>
<dbReference type="InterPro" id="IPR050595">
    <property type="entry name" value="Bact_response_regulator"/>
</dbReference>
<dbReference type="InterPro" id="IPR001789">
    <property type="entry name" value="Sig_transdc_resp-reg_receiver"/>
</dbReference>
<dbReference type="PANTHER" id="PTHR44591:SF3">
    <property type="entry name" value="RESPONSE REGULATORY DOMAIN-CONTAINING PROTEIN"/>
    <property type="match status" value="1"/>
</dbReference>
<keyword evidence="1 4" id="KW-0597">Phosphoprotein</keyword>
<evidence type="ECO:0000256" key="3">
    <source>
        <dbReference type="ARBA" id="ARBA00023163"/>
    </source>
</evidence>
<evidence type="ECO:0000256" key="2">
    <source>
        <dbReference type="ARBA" id="ARBA00023015"/>
    </source>
</evidence>
<dbReference type="EMBL" id="RCWN01000001">
    <property type="protein sequence ID" value="RLQ87218.1"/>
    <property type="molecule type" value="Genomic_DNA"/>
</dbReference>
<evidence type="ECO:0000313" key="6">
    <source>
        <dbReference type="EMBL" id="RLQ87218.1"/>
    </source>
</evidence>